<dbReference type="AlphaFoldDB" id="A0A653ULX1"/>
<evidence type="ECO:0008006" key="9">
    <source>
        <dbReference type="Google" id="ProtNLM"/>
    </source>
</evidence>
<evidence type="ECO:0000256" key="4">
    <source>
        <dbReference type="ARBA" id="ARBA00022989"/>
    </source>
</evidence>
<feature type="transmembrane region" description="Helical" evidence="6">
    <location>
        <begin position="147"/>
        <end position="171"/>
    </location>
</feature>
<accession>A0A653ULX1</accession>
<dbReference type="InterPro" id="IPR001182">
    <property type="entry name" value="FtsW/RodA"/>
</dbReference>
<dbReference type="InterPro" id="IPR047928">
    <property type="entry name" value="Perm_prefix_1"/>
</dbReference>
<dbReference type="GO" id="GO:0032153">
    <property type="term" value="C:cell division site"/>
    <property type="evidence" value="ECO:0007669"/>
    <property type="project" value="TreeGrafter"/>
</dbReference>
<keyword evidence="4 6" id="KW-1133">Transmembrane helix</keyword>
<evidence type="ECO:0000313" key="8">
    <source>
        <dbReference type="Proteomes" id="UP000433089"/>
    </source>
</evidence>
<protein>
    <recommendedName>
        <fullName evidence="9">Cell division protein FtsW</fullName>
    </recommendedName>
</protein>
<dbReference type="Pfam" id="PF01098">
    <property type="entry name" value="FTSW_RODA_SPOVE"/>
    <property type="match status" value="2"/>
</dbReference>
<dbReference type="Proteomes" id="UP000433089">
    <property type="component" value="Unassembled WGS sequence"/>
</dbReference>
<dbReference type="GO" id="GO:0008360">
    <property type="term" value="P:regulation of cell shape"/>
    <property type="evidence" value="ECO:0007669"/>
    <property type="project" value="UniProtKB-KW"/>
</dbReference>
<evidence type="ECO:0000313" key="7">
    <source>
        <dbReference type="EMBL" id="VXB94136.1"/>
    </source>
</evidence>
<feature type="transmembrane region" description="Helical" evidence="6">
    <location>
        <begin position="183"/>
        <end position="199"/>
    </location>
</feature>
<feature type="transmembrane region" description="Helical" evidence="6">
    <location>
        <begin position="251"/>
        <end position="270"/>
    </location>
</feature>
<feature type="transmembrane region" description="Helical" evidence="6">
    <location>
        <begin position="83"/>
        <end position="102"/>
    </location>
</feature>
<feature type="transmembrane region" description="Helical" evidence="6">
    <location>
        <begin position="114"/>
        <end position="135"/>
    </location>
</feature>
<evidence type="ECO:0000256" key="6">
    <source>
        <dbReference type="SAM" id="Phobius"/>
    </source>
</evidence>
<sequence>MGLEKKFEQYIKNVCKRIKNKDVHASIKLELRDHLYTLKEEAVSAGMSEEEAVNQALDQIGDAAILGMQLHETHKTQVDFKTIFLVLATCSFGLFVMYYFQFHSHLLHFQDTNIFYKSLIYYVFGLALMFGLFAFDYRRFLPYSWHLYIGTIGMLILTMMIGTRVNGILFLSLNNGSINLTEIFPFLMIISLAGIYQSWNWKNDFKSWLGLAIVILPIILLHIVGSLSATITFMVICITMMYVSHARMRQLIPFTAAGIVYLIVQLFSLYQADMSHFYQYSLHEFSSNGFQINPYALYDVHTDWMLTYIIYSFGWFAGLAVFILFVTLIYRVVHTAKRVQSAYGKILMIGLATTFAAKFILSIFTNFGLLPISGVSMPFMSYGGSHILLEMMSVGLLMSIYRRKQLGEMCHEVA</sequence>
<organism evidence="7 8">
    <name type="scientific">Bacillus altitudinis</name>
    <dbReference type="NCBI Taxonomy" id="293387"/>
    <lineage>
        <taxon>Bacteria</taxon>
        <taxon>Bacillati</taxon>
        <taxon>Bacillota</taxon>
        <taxon>Bacilli</taxon>
        <taxon>Bacillales</taxon>
        <taxon>Bacillaceae</taxon>
        <taxon>Bacillus</taxon>
    </lineage>
</organism>
<dbReference type="NCBIfam" id="NF038403">
    <property type="entry name" value="perm_prefix_1"/>
    <property type="match status" value="1"/>
</dbReference>
<feature type="transmembrane region" description="Helical" evidence="6">
    <location>
        <begin position="342"/>
        <end position="367"/>
    </location>
</feature>
<evidence type="ECO:0000256" key="3">
    <source>
        <dbReference type="ARBA" id="ARBA00022960"/>
    </source>
</evidence>
<keyword evidence="2 6" id="KW-0812">Transmembrane</keyword>
<dbReference type="RefSeq" id="WP_159159877.1">
    <property type="nucleotide sequence ID" value="NZ_CP137888.1"/>
</dbReference>
<dbReference type="PANTHER" id="PTHR30474">
    <property type="entry name" value="CELL CYCLE PROTEIN"/>
    <property type="match status" value="1"/>
</dbReference>
<gene>
    <name evidence="7" type="ORF">BACI348_41932</name>
</gene>
<feature type="transmembrane region" description="Helical" evidence="6">
    <location>
        <begin position="211"/>
        <end position="239"/>
    </location>
</feature>
<dbReference type="PANTHER" id="PTHR30474:SF1">
    <property type="entry name" value="PEPTIDOGLYCAN GLYCOSYLTRANSFERASE MRDB"/>
    <property type="match status" value="1"/>
</dbReference>
<feature type="transmembrane region" description="Helical" evidence="6">
    <location>
        <begin position="308"/>
        <end position="330"/>
    </location>
</feature>
<dbReference type="GO" id="GO:0051301">
    <property type="term" value="P:cell division"/>
    <property type="evidence" value="ECO:0007669"/>
    <property type="project" value="InterPro"/>
</dbReference>
<evidence type="ECO:0000256" key="5">
    <source>
        <dbReference type="ARBA" id="ARBA00023136"/>
    </source>
</evidence>
<dbReference type="GO" id="GO:0005886">
    <property type="term" value="C:plasma membrane"/>
    <property type="evidence" value="ECO:0007669"/>
    <property type="project" value="TreeGrafter"/>
</dbReference>
<evidence type="ECO:0000256" key="1">
    <source>
        <dbReference type="ARBA" id="ARBA00004141"/>
    </source>
</evidence>
<keyword evidence="5 6" id="KW-0472">Membrane</keyword>
<reference evidence="7 8" key="1">
    <citation type="submission" date="2019-10" db="EMBL/GenBank/DDBJ databases">
        <authorList>
            <person name="Karimi E."/>
        </authorList>
    </citation>
    <scope>NUCLEOTIDE SEQUENCE [LARGE SCALE GENOMIC DNA]</scope>
    <source>
        <strain evidence="7">Bacillus sp. 348</strain>
    </source>
</reference>
<dbReference type="EMBL" id="CABWLH010000009">
    <property type="protein sequence ID" value="VXB94136.1"/>
    <property type="molecule type" value="Genomic_DNA"/>
</dbReference>
<feature type="transmembrane region" description="Helical" evidence="6">
    <location>
        <begin position="379"/>
        <end position="401"/>
    </location>
</feature>
<keyword evidence="3" id="KW-0133">Cell shape</keyword>
<dbReference type="GO" id="GO:0015648">
    <property type="term" value="F:lipid-linked peptidoglycan transporter activity"/>
    <property type="evidence" value="ECO:0007669"/>
    <property type="project" value="TreeGrafter"/>
</dbReference>
<comment type="subcellular location">
    <subcellularLocation>
        <location evidence="1">Membrane</location>
        <topology evidence="1">Multi-pass membrane protein</topology>
    </subcellularLocation>
</comment>
<evidence type="ECO:0000256" key="2">
    <source>
        <dbReference type="ARBA" id="ARBA00022692"/>
    </source>
</evidence>
<proteinExistence type="predicted"/>
<name>A0A653ULX1_BACAB</name>